<reference evidence="11" key="2">
    <citation type="submission" date="2016-11" db="UniProtKB">
        <authorList>
            <consortium name="WormBaseParasite"/>
        </authorList>
    </citation>
    <scope>IDENTIFICATION</scope>
</reference>
<dbReference type="InterPro" id="IPR002544">
    <property type="entry name" value="FMRFamid-related_peptide-like"/>
</dbReference>
<evidence type="ECO:0000313" key="11">
    <source>
        <dbReference type="WBParaSite" id="BXY_0826700.1"/>
    </source>
</evidence>
<dbReference type="GO" id="GO:0005576">
    <property type="term" value="C:extracellular region"/>
    <property type="evidence" value="ECO:0007669"/>
    <property type="project" value="UniProtKB-SubCell"/>
</dbReference>
<keyword evidence="4" id="KW-0165">Cleavage on pair of basic residues</keyword>
<comment type="subcellular location">
    <subcellularLocation>
        <location evidence="1">Secreted</location>
    </subcellularLocation>
</comment>
<dbReference type="EMBL" id="FJ151415">
    <property type="protein sequence ID" value="ACK75672.1"/>
    <property type="molecule type" value="mRNA"/>
</dbReference>
<evidence type="ECO:0000256" key="5">
    <source>
        <dbReference type="ARBA" id="ARBA00022815"/>
    </source>
</evidence>
<dbReference type="EMBL" id="FJ151417">
    <property type="protein sequence ID" value="ACK75674.1"/>
    <property type="molecule type" value="mRNA"/>
</dbReference>
<dbReference type="AlphaFoldDB" id="B7TAB5"/>
<evidence type="ECO:0000256" key="1">
    <source>
        <dbReference type="ARBA" id="ARBA00004613"/>
    </source>
</evidence>
<keyword evidence="8" id="KW-0732">Signal</keyword>
<dbReference type="eggNOG" id="ENOG502SF14">
    <property type="taxonomic scope" value="Eukaryota"/>
</dbReference>
<sequence>MRHSLVLVALATVIAAEFAVAVTDLCDQFPDLAGCIKPEQVKRKSAYMRFGKRSLSLGEPVEEDDAEPFAAYEKRKSAYMRFGKRSGGMLEVPEDDGVEMEKRKSAYMRFGKRKSAYMRFGKRSGQDFLDNSDQPMEMHKRKVAALSP</sequence>
<evidence type="ECO:0000313" key="10">
    <source>
        <dbReference type="EMBL" id="ACK75674.1"/>
    </source>
</evidence>
<evidence type="ECO:0000256" key="6">
    <source>
        <dbReference type="ARBA" id="ARBA00023320"/>
    </source>
</evidence>
<evidence type="ECO:0000256" key="8">
    <source>
        <dbReference type="SAM" id="SignalP"/>
    </source>
</evidence>
<feature type="signal peptide" evidence="8">
    <location>
        <begin position="1"/>
        <end position="21"/>
    </location>
</feature>
<evidence type="ECO:0000256" key="3">
    <source>
        <dbReference type="ARBA" id="ARBA00022525"/>
    </source>
</evidence>
<dbReference type="GO" id="GO:0007218">
    <property type="term" value="P:neuropeptide signaling pathway"/>
    <property type="evidence" value="ECO:0007669"/>
    <property type="project" value="UniProtKB-KW"/>
</dbReference>
<name>B7TAB5_BURXY</name>
<dbReference type="PANTHER" id="PTHR20986">
    <property type="entry name" value="FMRFAMIDE-RELATED PEPTIDES"/>
    <property type="match status" value="1"/>
</dbReference>
<evidence type="ECO:0000256" key="7">
    <source>
        <dbReference type="SAM" id="MobiDB-lite"/>
    </source>
</evidence>
<dbReference type="InterPro" id="IPR051041">
    <property type="entry name" value="FMRFamide-related_np"/>
</dbReference>
<evidence type="ECO:0000313" key="9">
    <source>
        <dbReference type="EMBL" id="ACK75672.1"/>
    </source>
</evidence>
<gene>
    <name evidence="9" type="primary">flp-6</name>
</gene>
<feature type="compositionally biased region" description="Basic residues" evidence="7">
    <location>
        <begin position="139"/>
        <end position="148"/>
    </location>
</feature>
<proteinExistence type="evidence at transcript level"/>
<comment type="similarity">
    <text evidence="2">Belongs to the FARP (FMRFamide related peptide) family.</text>
</comment>
<evidence type="ECO:0000256" key="4">
    <source>
        <dbReference type="ARBA" id="ARBA00022685"/>
    </source>
</evidence>
<feature type="region of interest" description="Disordered" evidence="7">
    <location>
        <begin position="124"/>
        <end position="148"/>
    </location>
</feature>
<dbReference type="PANTHER" id="PTHR20986:SF14">
    <property type="entry name" value="FMRFAMIDE-LIKE NEUROPEPTIDES 6"/>
    <property type="match status" value="1"/>
</dbReference>
<keyword evidence="6" id="KW-0527">Neuropeptide</keyword>
<reference evidence="9" key="1">
    <citation type="submission" date="2008-08" db="EMBL/GenBank/DDBJ databases">
        <authorList>
            <person name="Xiao L."/>
            <person name="Xie B.Y."/>
            <person name="Dai L.Y."/>
            <person name="Li C.L."/>
        </authorList>
    </citation>
    <scope>NUCLEOTIDE SEQUENCE</scope>
</reference>
<evidence type="ECO:0000256" key="2">
    <source>
        <dbReference type="ARBA" id="ARBA00006356"/>
    </source>
</evidence>
<protein>
    <submittedName>
        <fullName evidence="9 11">FMRFamide-like peptide 6a</fullName>
    </submittedName>
    <submittedName>
        <fullName evidence="10">FMRFamide-like peptide 6c</fullName>
    </submittedName>
</protein>
<accession>B7TAB5</accession>
<keyword evidence="5" id="KW-0027">Amidation</keyword>
<dbReference type="Pfam" id="PF01581">
    <property type="entry name" value="FARP"/>
    <property type="match status" value="3"/>
</dbReference>
<keyword evidence="3" id="KW-0964">Secreted</keyword>
<organism evidence="9">
    <name type="scientific">Bursaphelenchus xylophilus</name>
    <name type="common">Pinewood nematode worm</name>
    <name type="synonym">Aphelenchoides xylophilus</name>
    <dbReference type="NCBI Taxonomy" id="6326"/>
    <lineage>
        <taxon>Eukaryota</taxon>
        <taxon>Metazoa</taxon>
        <taxon>Ecdysozoa</taxon>
        <taxon>Nematoda</taxon>
        <taxon>Chromadorea</taxon>
        <taxon>Rhabditida</taxon>
        <taxon>Tylenchina</taxon>
        <taxon>Tylenchomorpha</taxon>
        <taxon>Aphelenchoidea</taxon>
        <taxon>Aphelenchoididae</taxon>
        <taxon>Bursaphelenchus</taxon>
    </lineage>
</organism>
<dbReference type="Proteomes" id="UP000095284">
    <property type="component" value="Unplaced"/>
</dbReference>
<dbReference type="WBParaSite" id="BXY_0826700.1">
    <property type="protein sequence ID" value="BXY_0826700.1"/>
    <property type="gene ID" value="BXY_0826700"/>
</dbReference>
<feature type="chain" id="PRO_5009949210" evidence="8">
    <location>
        <begin position="22"/>
        <end position="148"/>
    </location>
</feature>